<proteinExistence type="predicted"/>
<evidence type="ECO:0000313" key="6">
    <source>
        <dbReference type="EMBL" id="MFC0583034.1"/>
    </source>
</evidence>
<dbReference type="InterPro" id="IPR043504">
    <property type="entry name" value="Peptidase_S1_PA_chymotrypsin"/>
</dbReference>
<feature type="transmembrane region" description="Helical" evidence="5">
    <location>
        <begin position="29"/>
        <end position="49"/>
    </location>
</feature>
<dbReference type="PANTHER" id="PTHR43019">
    <property type="entry name" value="SERINE ENDOPROTEASE DEGS"/>
    <property type="match status" value="1"/>
</dbReference>
<evidence type="ECO:0000256" key="1">
    <source>
        <dbReference type="ARBA" id="ARBA00004141"/>
    </source>
</evidence>
<dbReference type="NCBIfam" id="NF033740">
    <property type="entry name" value="MarP_fam_protase"/>
    <property type="match status" value="1"/>
</dbReference>
<keyword evidence="2 5" id="KW-0812">Transmembrane</keyword>
<dbReference type="InterPro" id="IPR009003">
    <property type="entry name" value="Peptidase_S1_PA"/>
</dbReference>
<keyword evidence="4 5" id="KW-0472">Membrane</keyword>
<dbReference type="Gene3D" id="2.40.10.10">
    <property type="entry name" value="Trypsin-like serine proteases"/>
    <property type="match status" value="2"/>
</dbReference>
<name>A0ABV6PD45_9MICC</name>
<dbReference type="EC" id="3.4.21.-" evidence="6"/>
<dbReference type="EMBL" id="JBHLUB010000032">
    <property type="protein sequence ID" value="MFC0583034.1"/>
    <property type="molecule type" value="Genomic_DNA"/>
</dbReference>
<dbReference type="GO" id="GO:0006508">
    <property type="term" value="P:proteolysis"/>
    <property type="evidence" value="ECO:0007669"/>
    <property type="project" value="UniProtKB-KW"/>
</dbReference>
<keyword evidence="6" id="KW-0645">Protease</keyword>
<reference evidence="6 7" key="1">
    <citation type="submission" date="2024-09" db="EMBL/GenBank/DDBJ databases">
        <authorList>
            <person name="Sun Q."/>
            <person name="Mori K."/>
        </authorList>
    </citation>
    <scope>NUCLEOTIDE SEQUENCE [LARGE SCALE GENOMIC DNA]</scope>
    <source>
        <strain evidence="6 7">NCAIM B.02604</strain>
    </source>
</reference>
<comment type="caution">
    <text evidence="6">The sequence shown here is derived from an EMBL/GenBank/DDBJ whole genome shotgun (WGS) entry which is preliminary data.</text>
</comment>
<keyword evidence="7" id="KW-1185">Reference proteome</keyword>
<dbReference type="RefSeq" id="WP_377460671.1">
    <property type="nucleotide sequence ID" value="NZ_JBHLUB010000032.1"/>
</dbReference>
<accession>A0ABV6PD45</accession>
<evidence type="ECO:0000256" key="3">
    <source>
        <dbReference type="ARBA" id="ARBA00022989"/>
    </source>
</evidence>
<feature type="transmembrane region" description="Helical" evidence="5">
    <location>
        <begin position="61"/>
        <end position="85"/>
    </location>
</feature>
<dbReference type="Pfam" id="PF02674">
    <property type="entry name" value="Colicin_V"/>
    <property type="match status" value="1"/>
</dbReference>
<dbReference type="Pfam" id="PF13365">
    <property type="entry name" value="Trypsin_2"/>
    <property type="match status" value="1"/>
</dbReference>
<dbReference type="SUPFAM" id="SSF50494">
    <property type="entry name" value="Trypsin-like serine proteases"/>
    <property type="match status" value="1"/>
</dbReference>
<dbReference type="PANTHER" id="PTHR43019:SF23">
    <property type="entry name" value="PROTEASE DO-LIKE 5, CHLOROPLASTIC"/>
    <property type="match status" value="1"/>
</dbReference>
<protein>
    <submittedName>
        <fullName evidence="6">MarP family serine protease</fullName>
        <ecNumber evidence="6">3.4.21.-</ecNumber>
    </submittedName>
</protein>
<organism evidence="6 7">
    <name type="scientific">Micrococcoides hystricis</name>
    <dbReference type="NCBI Taxonomy" id="1572761"/>
    <lineage>
        <taxon>Bacteria</taxon>
        <taxon>Bacillati</taxon>
        <taxon>Actinomycetota</taxon>
        <taxon>Actinomycetes</taxon>
        <taxon>Micrococcales</taxon>
        <taxon>Micrococcaceae</taxon>
        <taxon>Micrococcoides</taxon>
    </lineage>
</organism>
<comment type="subcellular location">
    <subcellularLocation>
        <location evidence="1">Membrane</location>
        <topology evidence="1">Multi-pass membrane protein</topology>
    </subcellularLocation>
</comment>
<evidence type="ECO:0000256" key="5">
    <source>
        <dbReference type="SAM" id="Phobius"/>
    </source>
</evidence>
<dbReference type="Proteomes" id="UP001589862">
    <property type="component" value="Unassembled WGS sequence"/>
</dbReference>
<evidence type="ECO:0000313" key="7">
    <source>
        <dbReference type="Proteomes" id="UP001589862"/>
    </source>
</evidence>
<evidence type="ECO:0000256" key="2">
    <source>
        <dbReference type="ARBA" id="ARBA00022692"/>
    </source>
</evidence>
<feature type="transmembrane region" description="Helical" evidence="5">
    <location>
        <begin position="6"/>
        <end position="22"/>
    </location>
</feature>
<keyword evidence="6" id="KW-0378">Hydrolase</keyword>
<dbReference type="InterPro" id="IPR003825">
    <property type="entry name" value="Colicin-V_CvpA"/>
</dbReference>
<dbReference type="GO" id="GO:0008233">
    <property type="term" value="F:peptidase activity"/>
    <property type="evidence" value="ECO:0007669"/>
    <property type="project" value="UniProtKB-KW"/>
</dbReference>
<dbReference type="InterPro" id="IPR047680">
    <property type="entry name" value="MarP-like"/>
</dbReference>
<evidence type="ECO:0000256" key="4">
    <source>
        <dbReference type="ARBA" id="ARBA00023136"/>
    </source>
</evidence>
<keyword evidence="3 5" id="KW-1133">Transmembrane helix</keyword>
<sequence>MNFLVLVVDLLLIVVMISFFVSGARRGFWVTLGTLVGFVAGATLSFLSIPLVSQWVGNPYWRLAVVLIVAILLIFMGQAVGAALGKVIRLRLNVPGLRKLDRFMGGLINSVVAVVAYAVIAYSLSSLGVPWLTTAISQSKVVSAITAVAPTPTKEWLANLRSTVQGSDIPELVEPLFPTTEPTADPTDVPIEDALATARRSVVRITGTAFECGQNQFGSGVAISPTHVLTNAHVVSGVNEPVIETNTGVVETATVVFFDASKDMAVLYVPGAEFAPIEPGGALPRDAEAVLMGYPAGGPFRANSATIQGSGKTNVPNIYGGEAKSLEIYQFTGQIKHGNSGGPLISQQGKMAALVFAKAQGTDRTGYALTMKEVTPVIDEAKELTEPVSAGQCMVGN</sequence>
<gene>
    <name evidence="6" type="ORF">ACFFFR_11720</name>
</gene>
<dbReference type="InterPro" id="IPR001940">
    <property type="entry name" value="Peptidase_S1C"/>
</dbReference>
<feature type="transmembrane region" description="Helical" evidence="5">
    <location>
        <begin position="106"/>
        <end position="132"/>
    </location>
</feature>
<dbReference type="PRINTS" id="PR00834">
    <property type="entry name" value="PROTEASES2C"/>
</dbReference>